<evidence type="ECO:0000313" key="1">
    <source>
        <dbReference type="EMBL" id="GAH27035.1"/>
    </source>
</evidence>
<feature type="non-terminal residue" evidence="1">
    <location>
        <position position="1"/>
    </location>
</feature>
<dbReference type="EMBL" id="BART01041565">
    <property type="protein sequence ID" value="GAH27035.1"/>
    <property type="molecule type" value="Genomic_DNA"/>
</dbReference>
<comment type="caution">
    <text evidence="1">The sequence shown here is derived from an EMBL/GenBank/DDBJ whole genome shotgun (WGS) entry which is preliminary data.</text>
</comment>
<accession>X1F3B1</accession>
<gene>
    <name evidence="1" type="ORF">S01H4_66792</name>
</gene>
<sequence>SDPDITFTWRDPNEAIKFLKGKPFEGFTKIPLKEYKHMFRYRYITGTTVADLVFKRSKRL</sequence>
<organism evidence="1">
    <name type="scientific">marine sediment metagenome</name>
    <dbReference type="NCBI Taxonomy" id="412755"/>
    <lineage>
        <taxon>unclassified sequences</taxon>
        <taxon>metagenomes</taxon>
        <taxon>ecological metagenomes</taxon>
    </lineage>
</organism>
<protein>
    <submittedName>
        <fullName evidence="1">Uncharacterized protein</fullName>
    </submittedName>
</protein>
<reference evidence="1" key="1">
    <citation type="journal article" date="2014" name="Front. Microbiol.">
        <title>High frequency of phylogenetically diverse reductive dehalogenase-homologous genes in deep subseafloor sedimentary metagenomes.</title>
        <authorList>
            <person name="Kawai M."/>
            <person name="Futagami T."/>
            <person name="Toyoda A."/>
            <person name="Takaki Y."/>
            <person name="Nishi S."/>
            <person name="Hori S."/>
            <person name="Arai W."/>
            <person name="Tsubouchi T."/>
            <person name="Morono Y."/>
            <person name="Uchiyama I."/>
            <person name="Ito T."/>
            <person name="Fujiyama A."/>
            <person name="Inagaki F."/>
            <person name="Takami H."/>
        </authorList>
    </citation>
    <scope>NUCLEOTIDE SEQUENCE</scope>
    <source>
        <strain evidence="1">Expedition CK06-06</strain>
    </source>
</reference>
<name>X1F3B1_9ZZZZ</name>
<proteinExistence type="predicted"/>
<dbReference type="AlphaFoldDB" id="X1F3B1"/>
<feature type="non-terminal residue" evidence="1">
    <location>
        <position position="60"/>
    </location>
</feature>